<evidence type="ECO:0000256" key="2">
    <source>
        <dbReference type="SAM" id="MobiDB-lite"/>
    </source>
</evidence>
<keyword evidence="6" id="KW-1185">Reference proteome</keyword>
<keyword evidence="1" id="KW-0378">Hydrolase</keyword>
<proteinExistence type="predicted"/>
<dbReference type="SUPFAM" id="SSF52540">
    <property type="entry name" value="P-loop containing nucleoside triphosphate hydrolases"/>
    <property type="match status" value="1"/>
</dbReference>
<dbReference type="GO" id="GO:0031380">
    <property type="term" value="C:nuclear RNA-directed RNA polymerase complex"/>
    <property type="evidence" value="ECO:0007669"/>
    <property type="project" value="TreeGrafter"/>
</dbReference>
<feature type="domain" description="DNA2/NAM7 helicase helicase" evidence="3">
    <location>
        <begin position="544"/>
        <end position="866"/>
    </location>
</feature>
<reference evidence="5 6" key="1">
    <citation type="journal article" date="2023" name="IMA Fungus">
        <title>Comparative genomic study of the Penicillium genus elucidates a diverse pangenome and 15 lateral gene transfer events.</title>
        <authorList>
            <person name="Petersen C."/>
            <person name="Sorensen T."/>
            <person name="Nielsen M.R."/>
            <person name="Sondergaard T.E."/>
            <person name="Sorensen J.L."/>
            <person name="Fitzpatrick D.A."/>
            <person name="Frisvad J.C."/>
            <person name="Nielsen K.L."/>
        </authorList>
    </citation>
    <scope>NUCLEOTIDE SEQUENCE [LARGE SCALE GENOMIC DNA]</scope>
    <source>
        <strain evidence="5 6">IBT 35679</strain>
    </source>
</reference>
<dbReference type="Gene3D" id="3.40.50.300">
    <property type="entry name" value="P-loop containing nucleotide triphosphate hydrolases"/>
    <property type="match status" value="2"/>
</dbReference>
<evidence type="ECO:0000313" key="5">
    <source>
        <dbReference type="EMBL" id="KAJ5541325.1"/>
    </source>
</evidence>
<evidence type="ECO:0000259" key="3">
    <source>
        <dbReference type="Pfam" id="PF13086"/>
    </source>
</evidence>
<dbReference type="InterPro" id="IPR047187">
    <property type="entry name" value="SF1_C_Upf1"/>
</dbReference>
<dbReference type="Proteomes" id="UP001220324">
    <property type="component" value="Unassembled WGS sequence"/>
</dbReference>
<dbReference type="CDD" id="cd18808">
    <property type="entry name" value="SF1_C_Upf1"/>
    <property type="match status" value="1"/>
</dbReference>
<name>A0AAD6CW63_9EURO</name>
<protein>
    <recommendedName>
        <fullName evidence="7">NFX1-type zinc finger-containing protein 1</fullName>
    </recommendedName>
</protein>
<evidence type="ECO:0000256" key="1">
    <source>
        <dbReference type="ARBA" id="ARBA00022806"/>
    </source>
</evidence>
<keyword evidence="1" id="KW-0547">Nucleotide-binding</keyword>
<evidence type="ECO:0008006" key="7">
    <source>
        <dbReference type="Google" id="ProtNLM"/>
    </source>
</evidence>
<feature type="domain" description="DNA2/NAM7 helicase-like C-terminal" evidence="4">
    <location>
        <begin position="884"/>
        <end position="1111"/>
    </location>
</feature>
<dbReference type="Pfam" id="PF13087">
    <property type="entry name" value="AAA_12"/>
    <property type="match status" value="1"/>
</dbReference>
<feature type="compositionally biased region" description="Low complexity" evidence="2">
    <location>
        <begin position="1"/>
        <end position="19"/>
    </location>
</feature>
<comment type="caution">
    <text evidence="5">The sequence shown here is derived from an EMBL/GenBank/DDBJ whole genome shotgun (WGS) entry which is preliminary data.</text>
</comment>
<evidence type="ECO:0000259" key="4">
    <source>
        <dbReference type="Pfam" id="PF13087"/>
    </source>
</evidence>
<keyword evidence="1" id="KW-0347">Helicase</keyword>
<dbReference type="FunFam" id="3.40.50.300:FF:001660">
    <property type="entry name" value="NF-X1 finger and helicase protein, putative"/>
    <property type="match status" value="1"/>
</dbReference>
<organism evidence="5 6">
    <name type="scientific">Penicillium frequentans</name>
    <dbReference type="NCBI Taxonomy" id="3151616"/>
    <lineage>
        <taxon>Eukaryota</taxon>
        <taxon>Fungi</taxon>
        <taxon>Dikarya</taxon>
        <taxon>Ascomycota</taxon>
        <taxon>Pezizomycotina</taxon>
        <taxon>Eurotiomycetes</taxon>
        <taxon>Eurotiomycetidae</taxon>
        <taxon>Eurotiales</taxon>
        <taxon>Aspergillaceae</taxon>
        <taxon>Penicillium</taxon>
    </lineage>
</organism>
<sequence length="1147" mass="129882">MHVQNNNVRRQNQPRQTNRFSQAERELQEWQRDSVLSNKFTQDFDGKLEQFFVKARRLIETNAESMQNVIQTLAGEQGLRSIFILLQQNFENKNKENIFSSQVMPFLEIITDVNVLSSLILSRHVGTIYSSLFGFNGSFAAGVLGKICDILERPAADETIIRRLEVSLMFFSRIVDLNSTAMIQQSLHSVAKRFEGIFRDMVIAHGEGELHQARAYLDRLQRRLEVGNSIPKGSSVQRATEALRHPQILQREGPGGRHSNDHANICDIKIMPSWEEISSTRSEYLPVNDPTQWHLGGLDGLLDRNFRLLREDTVGQLRDTVHKTFDSRSDVQKRVYHGASVADCRFDWFIGLEIEVRFPQPTNLQGKPTAEREAWWETSKRLQPGALVCLVNQRTTKLLFCTVAEEKGPKYDVNGDREKPGGALWRRPQTASVLLTLVDPQEMNVKSVLDLYNGTSIHSSLVEFPGVLLPGFEPTLKALQLIKDIPFSELLMPSPELSRLTPPLYSLRPGFAFTLQSLMKNRDHFLVHPNQPVDIERLSEHSILDEAQAAALVHCLQNKVGLIQGPPGTGKSYTGAALIKVLLDSKEQDQQRARPCLGPIVCVTFTNHALDQLLEALLDKDITSNIIRIGGQSKSERLASLNLCAVAKGVEKTKMEKGFASQERRGMQQIEVDFNKLYLQKEVSPTELINFLRMYYPHHAQELFGQDQDEFQSATTETPSFIIGNWVKSGITLKCEPRSVDELQPAKLYDMSHEERQIVHNHWTEEIRATAYKSAIEMVNSHTLAKSRYNHIQDELYLRCLHDADVVGMTTSGLAKRLKMLQNLQCKVVLCEEAGEVLESHLLTALLPKLEHLILIGDHQQLPPHVQNYDLSRENRNGGSQYSLDVSLFERLVNSSDNPMGCGLPFKVLKTQRRMHSSIAQLIRDPSYPHLKDHQIVSSYPEVPGMKRRLFWLDHRVPEGQLSDVEEASTSHWNEFEIDMTVALVNHLTRQGGFNEGDIAVLTPYLGQLHQLRRKMSDSVVLALSEKDQDELNKAGFKNTPGEDTTVVQTPLPHVLRVSTVDNFQGEEAKVVIVSLVRSNKAHNCGFLRVPQRINVLLSRAKHGMYLIANSETSKHINMWAHVIECLRRVSPSRETSFGSPPKEVVI</sequence>
<dbReference type="InterPro" id="IPR027417">
    <property type="entry name" value="P-loop_NTPase"/>
</dbReference>
<dbReference type="InterPro" id="IPR045055">
    <property type="entry name" value="DNA2/NAM7-like"/>
</dbReference>
<keyword evidence="1" id="KW-0067">ATP-binding</keyword>
<dbReference type="PANTHER" id="PTHR10887">
    <property type="entry name" value="DNA2/NAM7 HELICASE FAMILY"/>
    <property type="match status" value="1"/>
</dbReference>
<dbReference type="InterPro" id="IPR041679">
    <property type="entry name" value="DNA2/NAM7-like_C"/>
</dbReference>
<dbReference type="InterPro" id="IPR041677">
    <property type="entry name" value="DNA2/NAM7_AAA_11"/>
</dbReference>
<dbReference type="GO" id="GO:0004386">
    <property type="term" value="F:helicase activity"/>
    <property type="evidence" value="ECO:0007669"/>
    <property type="project" value="InterPro"/>
</dbReference>
<dbReference type="GO" id="GO:0031048">
    <property type="term" value="P:regulatory ncRNA-mediated heterochromatin formation"/>
    <property type="evidence" value="ECO:0007669"/>
    <property type="project" value="TreeGrafter"/>
</dbReference>
<dbReference type="EMBL" id="JAQIZZ010000005">
    <property type="protein sequence ID" value="KAJ5541325.1"/>
    <property type="molecule type" value="Genomic_DNA"/>
</dbReference>
<evidence type="ECO:0000313" key="6">
    <source>
        <dbReference type="Proteomes" id="UP001220324"/>
    </source>
</evidence>
<dbReference type="PANTHER" id="PTHR10887:SF445">
    <property type="entry name" value="NFX1-TYPE ZINC FINGER-CONTAINING PROTEIN 1"/>
    <property type="match status" value="1"/>
</dbReference>
<dbReference type="Pfam" id="PF13086">
    <property type="entry name" value="AAA_11"/>
    <property type="match status" value="1"/>
</dbReference>
<gene>
    <name evidence="5" type="ORF">N7494_006401</name>
</gene>
<accession>A0AAD6CW63</accession>
<dbReference type="CDD" id="cd17936">
    <property type="entry name" value="EEXXEc_NFX1"/>
    <property type="match status" value="1"/>
</dbReference>
<dbReference type="AlphaFoldDB" id="A0AAD6CW63"/>
<feature type="region of interest" description="Disordered" evidence="2">
    <location>
        <begin position="1"/>
        <end position="24"/>
    </location>
</feature>